<reference evidence="7 8" key="1">
    <citation type="journal article" date="2018" name="Nat. Genet.">
        <title>The Rosa genome provides new insights in the design of modern roses.</title>
        <authorList>
            <person name="Bendahmane M."/>
        </authorList>
    </citation>
    <scope>NUCLEOTIDE SEQUENCE [LARGE SCALE GENOMIC DNA]</scope>
    <source>
        <strain evidence="8">cv. Old Blush</strain>
    </source>
</reference>
<evidence type="ECO:0000256" key="5">
    <source>
        <dbReference type="RuleBase" id="RU003682"/>
    </source>
</evidence>
<feature type="domain" description="Fe2OG dioxygenase" evidence="6">
    <location>
        <begin position="210"/>
        <end position="326"/>
    </location>
</feature>
<comment type="similarity">
    <text evidence="1 5">Belongs to the iron/ascorbate-dependent oxidoreductase family.</text>
</comment>
<protein>
    <submittedName>
        <fullName evidence="7">Putative deacetoxyvindoline 4-hydroxylase</fullName>
        <ecNumber evidence="7">1.14.11.20</ecNumber>
    </submittedName>
</protein>
<dbReference type="Pfam" id="PF03171">
    <property type="entry name" value="2OG-FeII_Oxy"/>
    <property type="match status" value="1"/>
</dbReference>
<dbReference type="Pfam" id="PF14226">
    <property type="entry name" value="DIOX_N"/>
    <property type="match status" value="1"/>
</dbReference>
<evidence type="ECO:0000256" key="2">
    <source>
        <dbReference type="ARBA" id="ARBA00022723"/>
    </source>
</evidence>
<accession>A0A2P6QQP6</accession>
<dbReference type="FunFam" id="2.60.120.330:FF:000026">
    <property type="entry name" value="DIBOA-glucoside dioxygenase BX6"/>
    <property type="match status" value="1"/>
</dbReference>
<dbReference type="InterPro" id="IPR026992">
    <property type="entry name" value="DIOX_N"/>
</dbReference>
<comment type="caution">
    <text evidence="7">The sequence shown here is derived from an EMBL/GenBank/DDBJ whole genome shotgun (WGS) entry which is preliminary data.</text>
</comment>
<dbReference type="InterPro" id="IPR044861">
    <property type="entry name" value="IPNS-like_FE2OG_OXY"/>
</dbReference>
<dbReference type="GO" id="GO:0046872">
    <property type="term" value="F:metal ion binding"/>
    <property type="evidence" value="ECO:0007669"/>
    <property type="project" value="UniProtKB-KW"/>
</dbReference>
<evidence type="ECO:0000313" key="7">
    <source>
        <dbReference type="EMBL" id="PRQ36502.1"/>
    </source>
</evidence>
<sequence length="379" mass="42867">MVLGKSSDPDRLEQLKAFDESKAGVKGLVDAGITKVPPIFVRPKKDPSTALNHKISGHFSIPVVDLADNEGRSAEVIDQVRRAAESYGLFQVVNHGIPERVMEDMMEATHGFHELPREAKAEYYGRELARNVKYFSGSSLYLLMFADWRDTLQCNISDEQFDPQEIPLVCRDIIMEYSMHAHKLGVILFALLSEALGLKPDHLKNMDCAEEHVILNHYYPPCPEPELAIGTIEHADPDFLTILLQDQIGGLQVLYQNQWIDVPHVPGALVVNIGDFLQASFLCHIYSPRIFTIVSIMSNNKFISVNHRVLAKKEGPRISVACFFRPSLENSSRLYGPIKELTSEEKPPVYRETTMKDYTQCHYKQWEANEVSGLESLKL</sequence>
<dbReference type="InterPro" id="IPR005123">
    <property type="entry name" value="Oxoglu/Fe-dep_dioxygenase_dom"/>
</dbReference>
<evidence type="ECO:0000256" key="4">
    <source>
        <dbReference type="ARBA" id="ARBA00023004"/>
    </source>
</evidence>
<dbReference type="Proteomes" id="UP000238479">
    <property type="component" value="Chromosome 4"/>
</dbReference>
<dbReference type="PROSITE" id="PS51471">
    <property type="entry name" value="FE2OG_OXY"/>
    <property type="match status" value="1"/>
</dbReference>
<name>A0A2P6QQP6_ROSCH</name>
<dbReference type="EC" id="1.14.11.20" evidence="7"/>
<keyword evidence="4 5" id="KW-0408">Iron</keyword>
<dbReference type="EMBL" id="PDCK01000042">
    <property type="protein sequence ID" value="PRQ36502.1"/>
    <property type="molecule type" value="Genomic_DNA"/>
</dbReference>
<dbReference type="STRING" id="74649.A0A2P6QQP6"/>
<dbReference type="OMA" id="PRIFTIV"/>
<proteinExistence type="inferred from homology"/>
<keyword evidence="8" id="KW-1185">Reference proteome</keyword>
<dbReference type="SUPFAM" id="SSF51197">
    <property type="entry name" value="Clavaminate synthase-like"/>
    <property type="match status" value="1"/>
</dbReference>
<keyword evidence="2 5" id="KW-0479">Metal-binding</keyword>
<dbReference type="GO" id="GO:0050590">
    <property type="term" value="F:desacetoxyvindoline 4-hydroxylase activity"/>
    <property type="evidence" value="ECO:0007669"/>
    <property type="project" value="UniProtKB-EC"/>
</dbReference>
<evidence type="ECO:0000259" key="6">
    <source>
        <dbReference type="PROSITE" id="PS51471"/>
    </source>
</evidence>
<evidence type="ECO:0000256" key="1">
    <source>
        <dbReference type="ARBA" id="ARBA00008056"/>
    </source>
</evidence>
<dbReference type="PANTHER" id="PTHR10209">
    <property type="entry name" value="OXIDOREDUCTASE, 2OG-FE II OXYGENASE FAMILY PROTEIN"/>
    <property type="match status" value="1"/>
</dbReference>
<dbReference type="PANTHER" id="PTHR10209:SF776">
    <property type="entry name" value="2OG-FE(II) OXYGENASE FAMILY OXIDOREDUCTASE"/>
    <property type="match status" value="1"/>
</dbReference>
<gene>
    <name evidence="7" type="ORF">RchiOBHm_Chr4g0392251</name>
</gene>
<dbReference type="Gramene" id="PRQ36502">
    <property type="protein sequence ID" value="PRQ36502"/>
    <property type="gene ID" value="RchiOBHm_Chr4g0392251"/>
</dbReference>
<organism evidence="7 8">
    <name type="scientific">Rosa chinensis</name>
    <name type="common">China rose</name>
    <dbReference type="NCBI Taxonomy" id="74649"/>
    <lineage>
        <taxon>Eukaryota</taxon>
        <taxon>Viridiplantae</taxon>
        <taxon>Streptophyta</taxon>
        <taxon>Embryophyta</taxon>
        <taxon>Tracheophyta</taxon>
        <taxon>Spermatophyta</taxon>
        <taxon>Magnoliopsida</taxon>
        <taxon>eudicotyledons</taxon>
        <taxon>Gunneridae</taxon>
        <taxon>Pentapetalae</taxon>
        <taxon>rosids</taxon>
        <taxon>fabids</taxon>
        <taxon>Rosales</taxon>
        <taxon>Rosaceae</taxon>
        <taxon>Rosoideae</taxon>
        <taxon>Rosoideae incertae sedis</taxon>
        <taxon>Rosa</taxon>
    </lineage>
</organism>
<evidence type="ECO:0000313" key="8">
    <source>
        <dbReference type="Proteomes" id="UP000238479"/>
    </source>
</evidence>
<dbReference type="AlphaFoldDB" id="A0A2P6QQP6"/>
<dbReference type="InterPro" id="IPR027443">
    <property type="entry name" value="IPNS-like_sf"/>
</dbReference>
<keyword evidence="3 5" id="KW-0560">Oxidoreductase</keyword>
<dbReference type="Gene3D" id="2.60.120.330">
    <property type="entry name" value="B-lactam Antibiotic, Isopenicillin N Synthase, Chain"/>
    <property type="match status" value="1"/>
</dbReference>
<evidence type="ECO:0000256" key="3">
    <source>
        <dbReference type="ARBA" id="ARBA00023002"/>
    </source>
</evidence>